<organism evidence="1 2">
    <name type="scientific">Acinetobacter courvalinii</name>
    <dbReference type="NCBI Taxonomy" id="280147"/>
    <lineage>
        <taxon>Bacteria</taxon>
        <taxon>Pseudomonadati</taxon>
        <taxon>Pseudomonadota</taxon>
        <taxon>Gammaproteobacteria</taxon>
        <taxon>Moraxellales</taxon>
        <taxon>Moraxellaceae</taxon>
        <taxon>Acinetobacter</taxon>
    </lineage>
</organism>
<proteinExistence type="predicted"/>
<dbReference type="RefSeq" id="WP_212750069.1">
    <property type="nucleotide sequence ID" value="NZ_JAOEEO010000001.1"/>
</dbReference>
<name>A0AA42I7R2_9GAMM</name>
<protein>
    <submittedName>
        <fullName evidence="1">Uncharacterized protein</fullName>
    </submittedName>
</protein>
<sequence length="137" mass="15256">MNSQVDKVKDEFAKRLHKAMDMAGYPVRGRARILSQKFQISDKGAGKWLNGEAIPETSKIPLLSVFLGISSEWLLTGLGEMTIQNTDKTFVDTKAPKVMNKKIQNIIDSLILLDSQNRLNPNAIEAIESIIKISKNS</sequence>
<accession>A0AA42I7R2</accession>
<comment type="caution">
    <text evidence="1">The sequence shown here is derived from an EMBL/GenBank/DDBJ whole genome shotgun (WGS) entry which is preliminary data.</text>
</comment>
<reference evidence="1" key="1">
    <citation type="submission" date="2022-09" db="EMBL/GenBank/DDBJ databases">
        <title>Intensive care unit water sources are persistently colonized with multi-drug resistant bacteria and are the site of extensive horizontal gene transfer of antibiotic resistance genes.</title>
        <authorList>
            <person name="Diorio-Toth L."/>
        </authorList>
    </citation>
    <scope>NUCLEOTIDE SEQUENCE</scope>
    <source>
        <strain evidence="1">GD04005</strain>
    </source>
</reference>
<dbReference type="GO" id="GO:0003677">
    <property type="term" value="F:DNA binding"/>
    <property type="evidence" value="ECO:0007669"/>
    <property type="project" value="InterPro"/>
</dbReference>
<dbReference type="Gene3D" id="1.10.260.40">
    <property type="entry name" value="lambda repressor-like DNA-binding domains"/>
    <property type="match status" value="1"/>
</dbReference>
<dbReference type="InterPro" id="IPR010982">
    <property type="entry name" value="Lambda_DNA-bd_dom_sf"/>
</dbReference>
<evidence type="ECO:0000313" key="1">
    <source>
        <dbReference type="EMBL" id="MDH0562872.1"/>
    </source>
</evidence>
<dbReference type="Proteomes" id="UP001159329">
    <property type="component" value="Unassembled WGS sequence"/>
</dbReference>
<evidence type="ECO:0000313" key="2">
    <source>
        <dbReference type="Proteomes" id="UP001159329"/>
    </source>
</evidence>
<dbReference type="AlphaFoldDB" id="A0AA42I7R2"/>
<gene>
    <name evidence="1" type="ORF">N7644_04155</name>
</gene>
<dbReference type="EMBL" id="JAOEEO010000001">
    <property type="protein sequence ID" value="MDH0562872.1"/>
    <property type="molecule type" value="Genomic_DNA"/>
</dbReference>